<keyword evidence="6" id="KW-1185">Reference proteome</keyword>
<keyword evidence="1" id="KW-1015">Disulfide bond</keyword>
<evidence type="ECO:0000313" key="5">
    <source>
        <dbReference type="EMBL" id="PAV73761.1"/>
    </source>
</evidence>
<dbReference type="PROSITE" id="PS51670">
    <property type="entry name" value="SHKT"/>
    <property type="match status" value="1"/>
</dbReference>
<feature type="domain" description="ShKT" evidence="4">
    <location>
        <begin position="24"/>
        <end position="58"/>
    </location>
</feature>
<dbReference type="SMART" id="SM00254">
    <property type="entry name" value="ShKT"/>
    <property type="match status" value="1"/>
</dbReference>
<dbReference type="Pfam" id="PF01549">
    <property type="entry name" value="ShK"/>
    <property type="match status" value="1"/>
</dbReference>
<dbReference type="STRING" id="2018661.A0A2A2KIH8"/>
<dbReference type="InterPro" id="IPR003582">
    <property type="entry name" value="ShKT_dom"/>
</dbReference>
<dbReference type="OrthoDB" id="5774534at2759"/>
<dbReference type="SUPFAM" id="SSF56436">
    <property type="entry name" value="C-type lectin-like"/>
    <property type="match status" value="1"/>
</dbReference>
<feature type="disulfide bond" evidence="1">
    <location>
        <begin position="24"/>
        <end position="58"/>
    </location>
</feature>
<evidence type="ECO:0000259" key="3">
    <source>
        <dbReference type="PROSITE" id="PS50041"/>
    </source>
</evidence>
<dbReference type="InterPro" id="IPR016187">
    <property type="entry name" value="CTDL_fold"/>
</dbReference>
<dbReference type="Gene3D" id="1.10.10.1940">
    <property type="match status" value="1"/>
</dbReference>
<evidence type="ECO:0000313" key="6">
    <source>
        <dbReference type="Proteomes" id="UP000218231"/>
    </source>
</evidence>
<feature type="signal peptide" evidence="2">
    <location>
        <begin position="1"/>
        <end position="21"/>
    </location>
</feature>
<evidence type="ECO:0000256" key="1">
    <source>
        <dbReference type="PROSITE-ProRule" id="PRU01005"/>
    </source>
</evidence>
<protein>
    <recommendedName>
        <fullName evidence="7">C-type lectin domain-containing protein</fullName>
    </recommendedName>
</protein>
<gene>
    <name evidence="5" type="ORF">WR25_16292</name>
</gene>
<keyword evidence="2" id="KW-0732">Signal</keyword>
<dbReference type="PROSITE" id="PS50041">
    <property type="entry name" value="C_TYPE_LECTIN_2"/>
    <property type="match status" value="1"/>
</dbReference>
<dbReference type="InterPro" id="IPR050111">
    <property type="entry name" value="C-type_lectin/snaclec_domain"/>
</dbReference>
<organism evidence="5 6">
    <name type="scientific">Diploscapter pachys</name>
    <dbReference type="NCBI Taxonomy" id="2018661"/>
    <lineage>
        <taxon>Eukaryota</taxon>
        <taxon>Metazoa</taxon>
        <taxon>Ecdysozoa</taxon>
        <taxon>Nematoda</taxon>
        <taxon>Chromadorea</taxon>
        <taxon>Rhabditida</taxon>
        <taxon>Rhabditina</taxon>
        <taxon>Rhabditomorpha</taxon>
        <taxon>Rhabditoidea</taxon>
        <taxon>Rhabditidae</taxon>
        <taxon>Diploscapter</taxon>
    </lineage>
</organism>
<dbReference type="Gene3D" id="3.10.100.10">
    <property type="entry name" value="Mannose-Binding Protein A, subunit A"/>
    <property type="match status" value="1"/>
</dbReference>
<dbReference type="AlphaFoldDB" id="A0A2A2KIH8"/>
<dbReference type="PANTHER" id="PTHR22803">
    <property type="entry name" value="MANNOSE, PHOSPHOLIPASE, LECTIN RECEPTOR RELATED"/>
    <property type="match status" value="1"/>
</dbReference>
<evidence type="ECO:0000256" key="2">
    <source>
        <dbReference type="SAM" id="SignalP"/>
    </source>
</evidence>
<comment type="caution">
    <text evidence="1">Lacks conserved residue(s) required for the propagation of feature annotation.</text>
</comment>
<name>A0A2A2KIH8_9BILA</name>
<dbReference type="InterPro" id="IPR001304">
    <property type="entry name" value="C-type_lectin-like"/>
</dbReference>
<dbReference type="SMART" id="SM00034">
    <property type="entry name" value="CLECT"/>
    <property type="match status" value="1"/>
</dbReference>
<feature type="chain" id="PRO_5012674638" description="C-type lectin domain-containing protein" evidence="2">
    <location>
        <begin position="22"/>
        <end position="193"/>
    </location>
</feature>
<proteinExistence type="predicted"/>
<reference evidence="5 6" key="1">
    <citation type="journal article" date="2017" name="Curr. Biol.">
        <title>Genome architecture and evolution of a unichromosomal asexual nematode.</title>
        <authorList>
            <person name="Fradin H."/>
            <person name="Zegar C."/>
            <person name="Gutwein M."/>
            <person name="Lucas J."/>
            <person name="Kovtun M."/>
            <person name="Corcoran D."/>
            <person name="Baugh L.R."/>
            <person name="Kiontke K."/>
            <person name="Gunsalus K."/>
            <person name="Fitch D.H."/>
            <person name="Piano F."/>
        </authorList>
    </citation>
    <scope>NUCLEOTIDE SEQUENCE [LARGE SCALE GENOMIC DNA]</scope>
    <source>
        <strain evidence="5">PF1309</strain>
    </source>
</reference>
<evidence type="ECO:0000259" key="4">
    <source>
        <dbReference type="PROSITE" id="PS51670"/>
    </source>
</evidence>
<dbReference type="Proteomes" id="UP000218231">
    <property type="component" value="Unassembled WGS sequence"/>
</dbReference>
<dbReference type="CDD" id="cd00037">
    <property type="entry name" value="CLECT"/>
    <property type="match status" value="1"/>
</dbReference>
<accession>A0A2A2KIH8</accession>
<evidence type="ECO:0008006" key="7">
    <source>
        <dbReference type="Google" id="ProtNLM"/>
    </source>
</evidence>
<dbReference type="EMBL" id="LIAE01008526">
    <property type="protein sequence ID" value="PAV73761.1"/>
    <property type="molecule type" value="Genomic_DNA"/>
</dbReference>
<feature type="domain" description="C-type lectin" evidence="3">
    <location>
        <begin position="85"/>
        <end position="179"/>
    </location>
</feature>
<dbReference type="InterPro" id="IPR016186">
    <property type="entry name" value="C-type_lectin-like/link_sf"/>
</dbReference>
<comment type="caution">
    <text evidence="5">The sequence shown here is derived from an EMBL/GenBank/DDBJ whole genome shotgun (WGS) entry which is preliminary data.</text>
</comment>
<sequence length="193" mass="21564">MGMLGCFPLLTFIAIIASINGQTCVDTAFDCGAKAGLCNNRAYTKLMTKQCPKTCGFCKVEPATTTTEASVGGGRAGKHCPDGWSMYDDACYKENDYVAGLTRTGSSQKGDGMCWIGLKRDRGDNWYWTDKTVWDYRNWAPSEPDQPGTQYCVQITSDVYTGYPEYYQNWNSYGCNAKLRSYVCKRDVLRILN</sequence>